<evidence type="ECO:0000313" key="2">
    <source>
        <dbReference type="EMBL" id="VVE51802.1"/>
    </source>
</evidence>
<keyword evidence="1" id="KW-1133">Transmembrane helix</keyword>
<keyword evidence="1" id="KW-0812">Transmembrane</keyword>
<reference evidence="2 3" key="1">
    <citation type="submission" date="2019-08" db="EMBL/GenBank/DDBJ databases">
        <authorList>
            <person name="Peeters C."/>
        </authorList>
    </citation>
    <scope>NUCLEOTIDE SEQUENCE [LARGE SCALE GENOMIC DNA]</scope>
    <source>
        <strain evidence="2 3">LMG 31108</strain>
    </source>
</reference>
<gene>
    <name evidence="2" type="ORF">PAN31108_04749</name>
</gene>
<name>A0A5E4YTJ3_9BURK</name>
<dbReference type="OrthoDB" id="9104306at2"/>
<evidence type="ECO:0000256" key="1">
    <source>
        <dbReference type="SAM" id="Phobius"/>
    </source>
</evidence>
<dbReference type="AlphaFoldDB" id="A0A5E4YTJ3"/>
<protein>
    <submittedName>
        <fullName evidence="2">Uncharacterized protein</fullName>
    </submittedName>
</protein>
<dbReference type="EMBL" id="CABPSB010000025">
    <property type="protein sequence ID" value="VVE51802.1"/>
    <property type="molecule type" value="Genomic_DNA"/>
</dbReference>
<dbReference type="Proteomes" id="UP000406256">
    <property type="component" value="Unassembled WGS sequence"/>
</dbReference>
<proteinExistence type="predicted"/>
<sequence>MSILMVAWLGTSALLAVAIQVDIHALRVNRVWLSAGAWLLASAFFGVFVVVPYLVARHKVRGELERAALTLLGDESQCMEIRRSRLATLKRCGLLGDSLFRTCATQLDRQDRSHRLP</sequence>
<feature type="transmembrane region" description="Helical" evidence="1">
    <location>
        <begin position="35"/>
        <end position="56"/>
    </location>
</feature>
<dbReference type="RefSeq" id="WP_150671211.1">
    <property type="nucleotide sequence ID" value="NZ_CABPSB010000025.1"/>
</dbReference>
<keyword evidence="3" id="KW-1185">Reference proteome</keyword>
<organism evidence="2 3">
    <name type="scientific">Pandoraea anhela</name>
    <dbReference type="NCBI Taxonomy" id="2508295"/>
    <lineage>
        <taxon>Bacteria</taxon>
        <taxon>Pseudomonadati</taxon>
        <taxon>Pseudomonadota</taxon>
        <taxon>Betaproteobacteria</taxon>
        <taxon>Burkholderiales</taxon>
        <taxon>Burkholderiaceae</taxon>
        <taxon>Pandoraea</taxon>
    </lineage>
</organism>
<accession>A0A5E4YTJ3</accession>
<evidence type="ECO:0000313" key="3">
    <source>
        <dbReference type="Proteomes" id="UP000406256"/>
    </source>
</evidence>
<keyword evidence="1" id="KW-0472">Membrane</keyword>